<dbReference type="InterPro" id="IPR014001">
    <property type="entry name" value="Helicase_ATP-bd"/>
</dbReference>
<dbReference type="GO" id="GO:0016787">
    <property type="term" value="F:hydrolase activity"/>
    <property type="evidence" value="ECO:0007669"/>
    <property type="project" value="UniProtKB-KW"/>
</dbReference>
<feature type="compositionally biased region" description="Polar residues" evidence="17">
    <location>
        <begin position="952"/>
        <end position="965"/>
    </location>
</feature>
<evidence type="ECO:0000256" key="10">
    <source>
        <dbReference type="ARBA" id="ARBA00023010"/>
    </source>
</evidence>
<keyword evidence="4" id="KW-0547">Nucleotide-binding</keyword>
<evidence type="ECO:0000256" key="8">
    <source>
        <dbReference type="ARBA" id="ARBA00022840"/>
    </source>
</evidence>
<feature type="transmembrane region" description="Helical" evidence="18">
    <location>
        <begin position="509"/>
        <end position="529"/>
    </location>
</feature>
<evidence type="ECO:0000256" key="6">
    <source>
        <dbReference type="ARBA" id="ARBA00022806"/>
    </source>
</evidence>
<feature type="region of interest" description="Disordered" evidence="17">
    <location>
        <begin position="1524"/>
        <end position="1572"/>
    </location>
</feature>
<keyword evidence="18" id="KW-0472">Membrane</keyword>
<evidence type="ECO:0000256" key="2">
    <source>
        <dbReference type="ARBA" id="ARBA00004567"/>
    </source>
</evidence>
<evidence type="ECO:0000256" key="1">
    <source>
        <dbReference type="ARBA" id="ARBA00004335"/>
    </source>
</evidence>
<dbReference type="PROSITE" id="PS51194">
    <property type="entry name" value="HELICASE_CTER"/>
    <property type="match status" value="1"/>
</dbReference>
<feature type="compositionally biased region" description="Pro residues" evidence="17">
    <location>
        <begin position="1429"/>
        <end position="1448"/>
    </location>
</feature>
<feature type="compositionally biased region" description="Low complexity" evidence="17">
    <location>
        <begin position="1174"/>
        <end position="1187"/>
    </location>
</feature>
<keyword evidence="9" id="KW-0694">RNA-binding</keyword>
<feature type="compositionally biased region" description="Pro residues" evidence="17">
    <location>
        <begin position="1377"/>
        <end position="1392"/>
    </location>
</feature>
<dbReference type="EMBL" id="AMYD01003725">
    <property type="protein sequence ID" value="EQB45422.1"/>
    <property type="molecule type" value="Genomic_DNA"/>
</dbReference>
<feature type="compositionally biased region" description="Low complexity" evidence="17">
    <location>
        <begin position="687"/>
        <end position="713"/>
    </location>
</feature>
<feature type="compositionally biased region" description="Low complexity" evidence="17">
    <location>
        <begin position="1399"/>
        <end position="1428"/>
    </location>
</feature>
<dbReference type="Pfam" id="PF00271">
    <property type="entry name" value="Helicase_C"/>
    <property type="match status" value="1"/>
</dbReference>
<comment type="similarity">
    <text evidence="13">Belongs to the DEAD box helicase family. DDX19/DBP5 subfamily.</text>
</comment>
<feature type="region of interest" description="Disordered" evidence="17">
    <location>
        <begin position="681"/>
        <end position="744"/>
    </location>
</feature>
<evidence type="ECO:0000256" key="9">
    <source>
        <dbReference type="ARBA" id="ARBA00022884"/>
    </source>
</evidence>
<dbReference type="GO" id="GO:0031965">
    <property type="term" value="C:nuclear membrane"/>
    <property type="evidence" value="ECO:0007669"/>
    <property type="project" value="UniProtKB-SubCell"/>
</dbReference>
<keyword evidence="6" id="KW-0347">Helicase</keyword>
<evidence type="ECO:0000259" key="21">
    <source>
        <dbReference type="PROSITE" id="PS51195"/>
    </source>
</evidence>
<protein>
    <recommendedName>
        <fullName evidence="3">RNA helicase</fullName>
        <ecNumber evidence="3">3.6.4.13</ecNumber>
    </recommendedName>
</protein>
<reference evidence="23" key="1">
    <citation type="journal article" date="2013" name="Mol. Plant Microbe Interact.">
        <title>Global aspects of pacC regulation of pathogenicity genes in Colletotrichum gloeosporioides as revealed by transcriptome analysis.</title>
        <authorList>
            <person name="Alkan N."/>
            <person name="Meng X."/>
            <person name="Friedlander G."/>
            <person name="Reuveni E."/>
            <person name="Sukno S."/>
            <person name="Sherman A."/>
            <person name="Thon M."/>
            <person name="Fluhr R."/>
            <person name="Prusky D."/>
        </authorList>
    </citation>
    <scope>NUCLEOTIDE SEQUENCE [LARGE SCALE GENOMIC DNA]</scope>
    <source>
        <strain evidence="23">Cg-14</strain>
    </source>
</reference>
<evidence type="ECO:0000256" key="12">
    <source>
        <dbReference type="ARBA" id="ARBA00037213"/>
    </source>
</evidence>
<dbReference type="Pfam" id="PF00270">
    <property type="entry name" value="DEAD"/>
    <property type="match status" value="1"/>
</dbReference>
<keyword evidence="11" id="KW-0539">Nucleus</keyword>
<dbReference type="Gene3D" id="3.40.50.300">
    <property type="entry name" value="P-loop containing nucleotide triphosphate hydrolases"/>
    <property type="match status" value="2"/>
</dbReference>
<feature type="compositionally biased region" description="Polar residues" evidence="17">
    <location>
        <begin position="1073"/>
        <end position="1099"/>
    </location>
</feature>
<feature type="compositionally biased region" description="Low complexity" evidence="17">
    <location>
        <begin position="10"/>
        <end position="33"/>
    </location>
</feature>
<feature type="short sequence motif" description="Q motif" evidence="16">
    <location>
        <begin position="74"/>
        <end position="102"/>
    </location>
</feature>
<comment type="caution">
    <text evidence="22">The sequence shown here is derived from an EMBL/GenBank/DDBJ whole genome shotgun (WGS) entry which is preliminary data.</text>
</comment>
<comment type="catalytic activity">
    <reaction evidence="15">
        <text>ATP + H2O = ADP + phosphate + H(+)</text>
        <dbReference type="Rhea" id="RHEA:13065"/>
        <dbReference type="ChEBI" id="CHEBI:15377"/>
        <dbReference type="ChEBI" id="CHEBI:15378"/>
        <dbReference type="ChEBI" id="CHEBI:30616"/>
        <dbReference type="ChEBI" id="CHEBI:43474"/>
        <dbReference type="ChEBI" id="CHEBI:456216"/>
        <dbReference type="EC" id="3.6.4.13"/>
    </reaction>
</comment>
<name>T0JQC4_COLGC</name>
<feature type="transmembrane region" description="Helical" evidence="18">
    <location>
        <begin position="751"/>
        <end position="772"/>
    </location>
</feature>
<evidence type="ECO:0000259" key="20">
    <source>
        <dbReference type="PROSITE" id="PS51194"/>
    </source>
</evidence>
<dbReference type="eggNOG" id="KOG0332">
    <property type="taxonomic scope" value="Eukaryota"/>
</dbReference>
<evidence type="ECO:0000256" key="17">
    <source>
        <dbReference type="SAM" id="MobiDB-lite"/>
    </source>
</evidence>
<keyword evidence="18" id="KW-0812">Transmembrane</keyword>
<evidence type="ECO:0000256" key="3">
    <source>
        <dbReference type="ARBA" id="ARBA00012552"/>
    </source>
</evidence>
<evidence type="ECO:0000313" key="22">
    <source>
        <dbReference type="EMBL" id="EQB45422.1"/>
    </source>
</evidence>
<feature type="compositionally biased region" description="Pro residues" evidence="17">
    <location>
        <begin position="1054"/>
        <end position="1065"/>
    </location>
</feature>
<dbReference type="OrthoDB" id="10265785at2759"/>
<dbReference type="GO" id="GO:0005643">
    <property type="term" value="C:nuclear pore"/>
    <property type="evidence" value="ECO:0007669"/>
    <property type="project" value="UniProtKB-SubCell"/>
</dbReference>
<keyword evidence="18" id="KW-1133">Transmembrane helix</keyword>
<feature type="region of interest" description="Disordered" evidence="17">
    <location>
        <begin position="1045"/>
        <end position="1453"/>
    </location>
</feature>
<dbReference type="InterPro" id="IPR001650">
    <property type="entry name" value="Helicase_C-like"/>
</dbReference>
<dbReference type="GO" id="GO:0005524">
    <property type="term" value="F:ATP binding"/>
    <property type="evidence" value="ECO:0007669"/>
    <property type="project" value="UniProtKB-KW"/>
</dbReference>
<evidence type="ECO:0000256" key="5">
    <source>
        <dbReference type="ARBA" id="ARBA00022801"/>
    </source>
</evidence>
<feature type="region of interest" description="Disordered" evidence="17">
    <location>
        <begin position="1"/>
        <end position="47"/>
    </location>
</feature>
<dbReference type="PROSITE" id="PS51195">
    <property type="entry name" value="Q_MOTIF"/>
    <property type="match status" value="1"/>
</dbReference>
<dbReference type="STRING" id="1237896.T0JQC4"/>
<sequence>MADLASRITEPPADAPADAPAEAAAPAESKPAEGQLDGTVEPLGGSGLIENTYDVDVKLGDLQSDQNSTLYSAKTFADMGLPEPIHRGLLALNYQKPSKIQEKALPLMLTNPPRNMIAQSQSGTGKTAAFVVTTLSRVDYTKPEQPQALILAPSRELARQIEGVVGSIGQFCEGLKVAAALPGALERNAAVRANVIVGTPGTVMDIIRRRQLDISQLRLLVIDEADNMLDQQGLGEQCLRVKNMLPRDIQILLFSATFPDKVMGFAEKFAPKADQIRLKHTELTVKGISQMYIDCPSEQDKYEYLVKLYGLMTIGSSVIFVRTRESADEIKRRMEADGHRVSALHGAKDGPERDRLLEEFRTGVSKVLLTTNVLARGIDVSSVSMVINYDIPMKGRGDSEPDPETYLHRIGRTGRFGRIGVSISFVYDKKSFYALKSIADLYQIDLVQLDAEDWDATEDEVQRVIKSNRAKAAFAPSATDAKKYSLSVDRMKDGIFSEMFSHTMALKPLLLWTLILTLSVTVTATSFNLSSEITRFIPTCARQCFRSHLSANYALTTCGSAPTLECLCANVGFTGLTIGEGAFQCIVAEKAIGSCRESDSPQTVIDAAYLMCSNLPGAVTPTHTAIIATLILPSTGAGIIIVPAPSTSAVVYPTSTTRHLTTTSIPTTLITATGTVSVPSPSFSTITRSNTSVMSTTSSTTTSTSTTSSTSTTPLPPPPATTTTQSASATAVPGAEESNSGSSERLGTAQVAGLAVGIAAAVGIAILAICLARRKRRRDYPDVKTGFFPVREKDSWEFHPQEGPANIFHISPPLHHARSPSPPLQPPPAARTRTSARTSWWPGAIGLAISRQSTGTPKLPQQQQARPTSRLLPAKPSLSSPKPVLSIKIPKIDLYSSSPPQPQEQQGSSQQTNSQILNERTAKLTAPPRTHYNLPRESTMTEFEEDGALTSAPVTSARSQRSNNIWRPPSAATGKTPQSATTYYVADKNGNWVLGDPKSATHMAQLAELDASGASAGGGAKSKPSYAESAMLAATASKAGIGHGAGSPIAPTAPRMPMPPAPVLLPPAEIVPSNLSAPHQSRSSSIYSQNTTRPNTTFQPGAPLPNGASHPVPSMSFSHPEPPRRRSNSLGRRSSSKSKQPPAAASSVPVASTSAATPQVKAPVRSDSHDSHVSQASVTTIASSAATDPDPILEQSNLSPVVESPASNTSPTGRSPVSYPVIPGRTSSKPSNNLRLLAPPTRQFAALPPGQPSPTLGMLQQQQQQQQARGPYMASYDVPRKPIARPRPSADPSRIATGSPSLRLVTPSPPSDTEKDQSSRPPQMKPLYPPPLQPQRPRLERGDAHPQAQTAQVQQMPPNVEPQSASVYKALWGDAPRPLPVPPQQNHPQPPPRSHRRISQQQQQQQQQPNRQSFQQRASRQSLQNLPQQSPPPKQPLPARPSASPSPSPHHIATQTLTAPLRPASEAASVATPLSTTSSLLSKRLGTERAAALAPLQHNANGGTRHSPNWRPYRPGAGGDMLFSPDEFFPAPPIPGGGDENRGGGGGLPATPTWQPKLTPTRRGDDLFLNVQ</sequence>
<feature type="domain" description="Helicase ATP-binding" evidence="19">
    <location>
        <begin position="107"/>
        <end position="276"/>
    </location>
</feature>
<feature type="compositionally biased region" description="Polar residues" evidence="17">
    <location>
        <begin position="1347"/>
        <end position="1366"/>
    </location>
</feature>
<dbReference type="InterPro" id="IPR027417">
    <property type="entry name" value="P-loop_NTPase"/>
</dbReference>
<feature type="compositionally biased region" description="Polar residues" evidence="17">
    <location>
        <begin position="1194"/>
        <end position="1215"/>
    </location>
</feature>
<dbReference type="PROSITE" id="PS00039">
    <property type="entry name" value="DEAD_ATP_HELICASE"/>
    <property type="match status" value="1"/>
</dbReference>
<keyword evidence="11" id="KW-0906">Nuclear pore complex</keyword>
<dbReference type="PROSITE" id="PS51192">
    <property type="entry name" value="HELICASE_ATP_BIND_1"/>
    <property type="match status" value="1"/>
</dbReference>
<keyword evidence="5" id="KW-0378">Hydrolase</keyword>
<keyword evidence="7" id="KW-0509">mRNA transport</keyword>
<dbReference type="InterPro" id="IPR000629">
    <property type="entry name" value="RNA-helicase_DEAD-box_CS"/>
</dbReference>
<feature type="compositionally biased region" description="Low complexity" evidence="17">
    <location>
        <begin position="721"/>
        <end position="731"/>
    </location>
</feature>
<comment type="subcellular location">
    <subcellularLocation>
        <location evidence="1">Nucleus membrane</location>
        <topology evidence="1">Peripheral membrane protein</topology>
        <orientation evidence="1">Cytoplasmic side</orientation>
    </subcellularLocation>
    <subcellularLocation>
        <location evidence="2">Nucleus</location>
        <location evidence="2">Nuclear pore complex</location>
    </subcellularLocation>
</comment>
<evidence type="ECO:0000256" key="4">
    <source>
        <dbReference type="ARBA" id="ARBA00022741"/>
    </source>
</evidence>
<organism evidence="22 23">
    <name type="scientific">Colletotrichum gloeosporioides (strain Cg-14)</name>
    <name type="common">Anthracnose fungus</name>
    <name type="synonym">Glomerella cingulata</name>
    <dbReference type="NCBI Taxonomy" id="1237896"/>
    <lineage>
        <taxon>Eukaryota</taxon>
        <taxon>Fungi</taxon>
        <taxon>Dikarya</taxon>
        <taxon>Ascomycota</taxon>
        <taxon>Pezizomycotina</taxon>
        <taxon>Sordariomycetes</taxon>
        <taxon>Hypocreomycetidae</taxon>
        <taxon>Glomerellales</taxon>
        <taxon>Glomerellaceae</taxon>
        <taxon>Colletotrichum</taxon>
        <taxon>Colletotrichum gloeosporioides species complex</taxon>
    </lineage>
</organism>
<dbReference type="GO" id="GO:0015031">
    <property type="term" value="P:protein transport"/>
    <property type="evidence" value="ECO:0007669"/>
    <property type="project" value="UniProtKB-KW"/>
</dbReference>
<feature type="compositionally biased region" description="Pro residues" evidence="17">
    <location>
        <begin position="1323"/>
        <end position="1334"/>
    </location>
</feature>
<feature type="compositionally biased region" description="Polar residues" evidence="17">
    <location>
        <begin position="1225"/>
        <end position="1234"/>
    </location>
</feature>
<feature type="region of interest" description="Disordered" evidence="17">
    <location>
        <begin position="851"/>
        <end position="915"/>
    </location>
</feature>
<dbReference type="CDD" id="cd17963">
    <property type="entry name" value="DEADc_DDX19_DDX25"/>
    <property type="match status" value="1"/>
</dbReference>
<comment type="subunit">
    <text evidence="14">Associates with the nuclear pore complex.</text>
</comment>
<keyword evidence="7" id="KW-0813">Transport</keyword>
<evidence type="ECO:0000256" key="11">
    <source>
        <dbReference type="ARBA" id="ARBA00023132"/>
    </source>
</evidence>
<feature type="region of interest" description="Disordered" evidence="17">
    <location>
        <begin position="814"/>
        <end position="837"/>
    </location>
</feature>
<dbReference type="Proteomes" id="UP000015530">
    <property type="component" value="Unassembled WGS sequence"/>
</dbReference>
<evidence type="ECO:0000256" key="15">
    <source>
        <dbReference type="ARBA" id="ARBA00047984"/>
    </source>
</evidence>
<evidence type="ECO:0000256" key="18">
    <source>
        <dbReference type="SAM" id="Phobius"/>
    </source>
</evidence>
<dbReference type="GO" id="GO:0051028">
    <property type="term" value="P:mRNA transport"/>
    <property type="evidence" value="ECO:0007669"/>
    <property type="project" value="UniProtKB-KW"/>
</dbReference>
<dbReference type="SMART" id="SM00490">
    <property type="entry name" value="HELICc"/>
    <property type="match status" value="1"/>
</dbReference>
<feature type="compositionally biased region" description="Low complexity" evidence="17">
    <location>
        <begin position="1128"/>
        <end position="1158"/>
    </location>
</feature>
<feature type="compositionally biased region" description="Pro residues" evidence="17">
    <location>
        <begin position="820"/>
        <end position="829"/>
    </location>
</feature>
<feature type="domain" description="DEAD-box RNA helicase Q" evidence="21">
    <location>
        <begin position="74"/>
        <end position="102"/>
    </location>
</feature>
<dbReference type="EC" id="3.6.4.13" evidence="3"/>
<dbReference type="SMART" id="SM00487">
    <property type="entry name" value="DEXDc"/>
    <property type="match status" value="1"/>
</dbReference>
<evidence type="ECO:0000313" key="23">
    <source>
        <dbReference type="Proteomes" id="UP000015530"/>
    </source>
</evidence>
<dbReference type="InterPro" id="IPR011545">
    <property type="entry name" value="DEAD/DEAH_box_helicase_dom"/>
</dbReference>
<feature type="compositionally biased region" description="Low complexity" evidence="17">
    <location>
        <begin position="903"/>
        <end position="915"/>
    </location>
</feature>
<dbReference type="InterPro" id="IPR014014">
    <property type="entry name" value="RNA_helicase_DEAD_Q_motif"/>
</dbReference>
<evidence type="ECO:0000256" key="13">
    <source>
        <dbReference type="ARBA" id="ARBA00038143"/>
    </source>
</evidence>
<evidence type="ECO:0000259" key="19">
    <source>
        <dbReference type="PROSITE" id="PS51192"/>
    </source>
</evidence>
<feature type="compositionally biased region" description="Polar residues" evidence="17">
    <location>
        <begin position="851"/>
        <end position="867"/>
    </location>
</feature>
<dbReference type="HOGENOM" id="CLU_003716_0_0_1"/>
<proteinExistence type="inferred from homology"/>
<accession>T0JQC4</accession>
<keyword evidence="11" id="KW-0653">Protein transport</keyword>
<gene>
    <name evidence="22" type="ORF">CGLO_15698</name>
</gene>
<comment type="function">
    <text evidence="12">ATP-dependent RNA helicase associated with the nuclear pore complex and essential for mRNA export from the nucleus. May participate in a terminal step of mRNA export through the removal of proteins that accompany mRNA through the nucleopore complex. May also be involved in early transcription.</text>
</comment>
<evidence type="ECO:0000256" key="7">
    <source>
        <dbReference type="ARBA" id="ARBA00022816"/>
    </source>
</evidence>
<dbReference type="SUPFAM" id="SSF52540">
    <property type="entry name" value="P-loop containing nucleoside triphosphate hydrolases"/>
    <property type="match status" value="1"/>
</dbReference>
<feature type="domain" description="Helicase C-terminal" evidence="20">
    <location>
        <begin position="304"/>
        <end position="462"/>
    </location>
</feature>
<dbReference type="CDD" id="cd18787">
    <property type="entry name" value="SF2_C_DEAD"/>
    <property type="match status" value="1"/>
</dbReference>
<feature type="region of interest" description="Disordered" evidence="17">
    <location>
        <begin position="948"/>
        <end position="979"/>
    </location>
</feature>
<feature type="compositionally biased region" description="Low complexity" evidence="17">
    <location>
        <begin position="871"/>
        <end position="886"/>
    </location>
</feature>
<keyword evidence="10" id="KW-0811">Translocation</keyword>
<keyword evidence="8" id="KW-0067">ATP-binding</keyword>
<evidence type="ECO:0000256" key="14">
    <source>
        <dbReference type="ARBA" id="ARBA00038750"/>
    </source>
</evidence>
<dbReference type="GO" id="GO:0003723">
    <property type="term" value="F:RNA binding"/>
    <property type="evidence" value="ECO:0007669"/>
    <property type="project" value="UniProtKB-KW"/>
</dbReference>
<dbReference type="FunFam" id="3.40.50.300:FF:000849">
    <property type="entry name" value="ATP-dependent RNA helicase DBP5"/>
    <property type="match status" value="1"/>
</dbReference>
<dbReference type="GO" id="GO:0003724">
    <property type="term" value="F:RNA helicase activity"/>
    <property type="evidence" value="ECO:0007669"/>
    <property type="project" value="UniProtKB-EC"/>
</dbReference>
<evidence type="ECO:0000256" key="16">
    <source>
        <dbReference type="PROSITE-ProRule" id="PRU00552"/>
    </source>
</evidence>
<dbReference type="PANTHER" id="PTHR47958">
    <property type="entry name" value="ATP-DEPENDENT RNA HELICASE DBP3"/>
    <property type="match status" value="1"/>
</dbReference>